<dbReference type="RefSeq" id="WP_273620054.1">
    <property type="nucleotide sequence ID" value="NZ_CP103869.1"/>
</dbReference>
<proteinExistence type="predicted"/>
<dbReference type="EMBL" id="CP117418">
    <property type="protein sequence ID" value="WCT79783.1"/>
    <property type="molecule type" value="Genomic_DNA"/>
</dbReference>
<geneLocation type="plasmid" evidence="2 3">
    <name>unnamed1</name>
</geneLocation>
<reference evidence="2 3" key="1">
    <citation type="submission" date="2023-02" db="EMBL/GenBank/DDBJ databases">
        <title>Genome sequence of Novosphingobium humi KACC 19094.</title>
        <authorList>
            <person name="Kim S."/>
            <person name="Heo J."/>
            <person name="Kwon S.-W."/>
        </authorList>
    </citation>
    <scope>NUCLEOTIDE SEQUENCE [LARGE SCALE GENOMIC DNA]</scope>
    <source>
        <strain evidence="2 3">KACC 19094</strain>
        <plasmid evidence="2 3">unnamed1</plasmid>
    </source>
</reference>
<feature type="chain" id="PRO_5046683541" evidence="1">
    <location>
        <begin position="23"/>
        <end position="274"/>
    </location>
</feature>
<sequence length="274" mass="30820">MMRFNTFVQAAALTTIMMTAQAAPAQAKAAKAKAPSAATAAKSKAVAPRDISGVWELYPDPFAGDENTFRELPVPGDGPTLREPYATQWKALRDKRDAALKAGTPLVDPSTQCMPEGMPMIMGAIFPIEILQTPGRVTVLAEFLTQTRRIYLNRAQPKLDDITPSFYGMTTGRWEGNTLVLTTRGVKEDVRFFEIPHSADMTITERIRRTGPELMEDQITIEDPKMLLKPYRFTYGYKRNPQYEIMEYFCEREDPLLKVKPDGTVEMKTSDEIK</sequence>
<keyword evidence="3" id="KW-1185">Reference proteome</keyword>
<accession>A0ABY7U2R6</accession>
<protein>
    <submittedName>
        <fullName evidence="2">Uncharacterized protein</fullName>
    </submittedName>
</protein>
<organism evidence="2 3">
    <name type="scientific">Novosphingobium humi</name>
    <dbReference type="NCBI Taxonomy" id="2282397"/>
    <lineage>
        <taxon>Bacteria</taxon>
        <taxon>Pseudomonadati</taxon>
        <taxon>Pseudomonadota</taxon>
        <taxon>Alphaproteobacteria</taxon>
        <taxon>Sphingomonadales</taxon>
        <taxon>Sphingomonadaceae</taxon>
        <taxon>Novosphingobium</taxon>
    </lineage>
</organism>
<gene>
    <name evidence="2" type="ORF">PQ457_17100</name>
</gene>
<dbReference type="Proteomes" id="UP001218231">
    <property type="component" value="Plasmid unnamed1"/>
</dbReference>
<evidence type="ECO:0000313" key="3">
    <source>
        <dbReference type="Proteomes" id="UP001218231"/>
    </source>
</evidence>
<evidence type="ECO:0000256" key="1">
    <source>
        <dbReference type="SAM" id="SignalP"/>
    </source>
</evidence>
<keyword evidence="1" id="KW-0732">Signal</keyword>
<name>A0ABY7U2R6_9SPHN</name>
<keyword evidence="2" id="KW-0614">Plasmid</keyword>
<feature type="signal peptide" evidence="1">
    <location>
        <begin position="1"/>
        <end position="22"/>
    </location>
</feature>
<evidence type="ECO:0000313" key="2">
    <source>
        <dbReference type="EMBL" id="WCT79783.1"/>
    </source>
</evidence>